<reference evidence="2" key="1">
    <citation type="submission" date="2020-05" db="EMBL/GenBank/DDBJ databases">
        <authorList>
            <person name="Chiriac C."/>
            <person name="Salcher M."/>
            <person name="Ghai R."/>
            <person name="Kavagutti S V."/>
        </authorList>
    </citation>
    <scope>NUCLEOTIDE SEQUENCE</scope>
</reference>
<accession>A0A6J7L409</accession>
<name>A0A6J7L409_9ZZZZ</name>
<evidence type="ECO:0000313" key="2">
    <source>
        <dbReference type="EMBL" id="CAB4962761.1"/>
    </source>
</evidence>
<proteinExistence type="predicted"/>
<dbReference type="AlphaFoldDB" id="A0A6J7L409"/>
<feature type="region of interest" description="Disordered" evidence="1">
    <location>
        <begin position="18"/>
        <end position="74"/>
    </location>
</feature>
<gene>
    <name evidence="2" type="ORF">UFOPK3564_04179</name>
</gene>
<protein>
    <submittedName>
        <fullName evidence="2">Unannotated protein</fullName>
    </submittedName>
</protein>
<feature type="compositionally biased region" description="Basic residues" evidence="1">
    <location>
        <begin position="60"/>
        <end position="71"/>
    </location>
</feature>
<organism evidence="2">
    <name type="scientific">freshwater metagenome</name>
    <dbReference type="NCBI Taxonomy" id="449393"/>
    <lineage>
        <taxon>unclassified sequences</taxon>
        <taxon>metagenomes</taxon>
        <taxon>ecological metagenomes</taxon>
    </lineage>
</organism>
<sequence length="138" mass="14944">MRENPVSKLIAQSVADLRAEGDELDDTAPRMGVRARPYGAAGDESAADAPALDPDELARRLRRPVAGHHHSPTTIAHVEAARQLGQLRAAGVADHEMSWALFAAVRRRLVETYDLPGSFATTLAHRATAEVDPHLRGR</sequence>
<evidence type="ECO:0000256" key="1">
    <source>
        <dbReference type="SAM" id="MobiDB-lite"/>
    </source>
</evidence>
<feature type="compositionally biased region" description="Low complexity" evidence="1">
    <location>
        <begin position="39"/>
        <end position="52"/>
    </location>
</feature>
<dbReference type="EMBL" id="CAFBMK010000523">
    <property type="protein sequence ID" value="CAB4962761.1"/>
    <property type="molecule type" value="Genomic_DNA"/>
</dbReference>